<dbReference type="eggNOG" id="COG3222">
    <property type="taxonomic scope" value="Bacteria"/>
</dbReference>
<dbReference type="Pfam" id="PF09837">
    <property type="entry name" value="DUF2064"/>
    <property type="match status" value="1"/>
</dbReference>
<sequence>MNKLLIIFVKNPELGRVKTRLARSLGDDVALAIYLRLLTHTQEVIEDLAFDKAVYYSKFVDSEDNWENKRYEKYLQKGADLGDKMFHAISESLAKGYESVCLIGTDIYELTADVIKDGFIKLETHDVVIGPAKDGGYYLIGMKKAYPEIFDLHQWGISNVFSETVKRIENKGLTYAQTKLLNDIDEPEDLKGTDLAV</sequence>
<evidence type="ECO:0000313" key="1">
    <source>
        <dbReference type="EMBL" id="ELR69760.1"/>
    </source>
</evidence>
<dbReference type="NCBIfam" id="TIGR04282">
    <property type="entry name" value="glyco_like_cofC"/>
    <property type="match status" value="1"/>
</dbReference>
<gene>
    <name evidence="1" type="ORF">C900_04737</name>
</gene>
<organism evidence="1 2">
    <name type="scientific">Fulvivirga imtechensis AK7</name>
    <dbReference type="NCBI Taxonomy" id="1237149"/>
    <lineage>
        <taxon>Bacteria</taxon>
        <taxon>Pseudomonadati</taxon>
        <taxon>Bacteroidota</taxon>
        <taxon>Cytophagia</taxon>
        <taxon>Cytophagales</taxon>
        <taxon>Fulvivirgaceae</taxon>
        <taxon>Fulvivirga</taxon>
    </lineage>
</organism>
<protein>
    <submittedName>
        <fullName evidence="1">Glycosyltransferase</fullName>
    </submittedName>
</protein>
<reference evidence="1 2" key="1">
    <citation type="submission" date="2012-12" db="EMBL/GenBank/DDBJ databases">
        <title>Genome assembly of Fulvivirga imtechensis AK7.</title>
        <authorList>
            <person name="Nupur N."/>
            <person name="Khatri I."/>
            <person name="Kumar R."/>
            <person name="Subramanian S."/>
            <person name="Pinnaka A."/>
        </authorList>
    </citation>
    <scope>NUCLEOTIDE SEQUENCE [LARGE SCALE GENOMIC DNA]</scope>
    <source>
        <strain evidence="1 2">AK7</strain>
    </source>
</reference>
<dbReference type="Proteomes" id="UP000011135">
    <property type="component" value="Unassembled WGS sequence"/>
</dbReference>
<dbReference type="STRING" id="1237149.C900_04737"/>
<keyword evidence="2" id="KW-1185">Reference proteome</keyword>
<name>L8JLU6_9BACT</name>
<accession>L8JLU6</accession>
<dbReference type="RefSeq" id="WP_009581933.1">
    <property type="nucleotide sequence ID" value="NZ_AMZN01000069.1"/>
</dbReference>
<dbReference type="Gene3D" id="3.90.550.10">
    <property type="entry name" value="Spore Coat Polysaccharide Biosynthesis Protein SpsA, Chain A"/>
    <property type="match status" value="1"/>
</dbReference>
<dbReference type="InterPro" id="IPR029044">
    <property type="entry name" value="Nucleotide-diphossugar_trans"/>
</dbReference>
<comment type="caution">
    <text evidence="1">The sequence shown here is derived from an EMBL/GenBank/DDBJ whole genome shotgun (WGS) entry which is preliminary data.</text>
</comment>
<dbReference type="SUPFAM" id="SSF53448">
    <property type="entry name" value="Nucleotide-diphospho-sugar transferases"/>
    <property type="match status" value="1"/>
</dbReference>
<dbReference type="AlphaFoldDB" id="L8JLU6"/>
<dbReference type="PANTHER" id="PTHR36529">
    <property type="entry name" value="SLL1095 PROTEIN"/>
    <property type="match status" value="1"/>
</dbReference>
<dbReference type="GO" id="GO:0016740">
    <property type="term" value="F:transferase activity"/>
    <property type="evidence" value="ECO:0007669"/>
    <property type="project" value="UniProtKB-KW"/>
</dbReference>
<dbReference type="PANTHER" id="PTHR36529:SF1">
    <property type="entry name" value="GLYCOSYLTRANSFERASE"/>
    <property type="match status" value="1"/>
</dbReference>
<proteinExistence type="predicted"/>
<dbReference type="OrthoDB" id="9798250at2"/>
<dbReference type="InterPro" id="IPR018641">
    <property type="entry name" value="Trfase_1_rSAM/seldom-assoc"/>
</dbReference>
<dbReference type="EMBL" id="AMZN01000069">
    <property type="protein sequence ID" value="ELR69760.1"/>
    <property type="molecule type" value="Genomic_DNA"/>
</dbReference>
<evidence type="ECO:0000313" key="2">
    <source>
        <dbReference type="Proteomes" id="UP000011135"/>
    </source>
</evidence>
<keyword evidence="1" id="KW-0808">Transferase</keyword>